<dbReference type="AlphaFoldDB" id="A0A0C9YHI9"/>
<reference evidence="3" key="2">
    <citation type="submission" date="2015-01" db="EMBL/GenBank/DDBJ databases">
        <title>Evolutionary Origins and Diversification of the Mycorrhizal Mutualists.</title>
        <authorList>
            <consortium name="DOE Joint Genome Institute"/>
            <consortium name="Mycorrhizal Genomics Consortium"/>
            <person name="Kohler A."/>
            <person name="Kuo A."/>
            <person name="Nagy L.G."/>
            <person name="Floudas D."/>
            <person name="Copeland A."/>
            <person name="Barry K.W."/>
            <person name="Cichocki N."/>
            <person name="Veneault-Fourrey C."/>
            <person name="LaButti K."/>
            <person name="Lindquist E.A."/>
            <person name="Lipzen A."/>
            <person name="Lundell T."/>
            <person name="Morin E."/>
            <person name="Murat C."/>
            <person name="Riley R."/>
            <person name="Ohm R."/>
            <person name="Sun H."/>
            <person name="Tunlid A."/>
            <person name="Henrissat B."/>
            <person name="Grigoriev I.V."/>
            <person name="Hibbett D.S."/>
            <person name="Martin F."/>
        </authorList>
    </citation>
    <scope>NUCLEOTIDE SEQUENCE [LARGE SCALE GENOMIC DNA]</scope>
    <source>
        <strain evidence="3">441</strain>
    </source>
</reference>
<feature type="region of interest" description="Disordered" evidence="1">
    <location>
        <begin position="117"/>
        <end position="196"/>
    </location>
</feature>
<feature type="compositionally biased region" description="Acidic residues" evidence="1">
    <location>
        <begin position="159"/>
        <end position="173"/>
    </location>
</feature>
<name>A0A0C9YHI9_9AGAM</name>
<feature type="compositionally biased region" description="Basic and acidic residues" evidence="1">
    <location>
        <begin position="133"/>
        <end position="144"/>
    </location>
</feature>
<protein>
    <submittedName>
        <fullName evidence="2">Uncharacterized protein</fullName>
    </submittedName>
</protein>
<organism evidence="2 3">
    <name type="scientific">Pisolithus microcarpus 441</name>
    <dbReference type="NCBI Taxonomy" id="765257"/>
    <lineage>
        <taxon>Eukaryota</taxon>
        <taxon>Fungi</taxon>
        <taxon>Dikarya</taxon>
        <taxon>Basidiomycota</taxon>
        <taxon>Agaricomycotina</taxon>
        <taxon>Agaricomycetes</taxon>
        <taxon>Agaricomycetidae</taxon>
        <taxon>Boletales</taxon>
        <taxon>Sclerodermatineae</taxon>
        <taxon>Pisolithaceae</taxon>
        <taxon>Pisolithus</taxon>
    </lineage>
</organism>
<dbReference type="EMBL" id="KN833866">
    <property type="protein sequence ID" value="KIK16131.1"/>
    <property type="molecule type" value="Genomic_DNA"/>
</dbReference>
<sequence length="196" mass="22321">MSIKNSPELKKSINCILEIYKRCVISTDHLMRAERLESWREGLRAIRKELESIRSIIDNMEVILHMLIGIEKYLHWSENIGTPQYPFPNWNNVLFPSLDLIEGHPWLLTVKKRSNVNHKKPTAPSLGQPGKSSSRDKGKGKEMLGQDMDITEHPSVPALDDEGESEVVGEVEEVDKLMDDDGEDLKPVHGWSTKRG</sequence>
<gene>
    <name evidence="2" type="ORF">PISMIDRAFT_16011</name>
</gene>
<dbReference type="OrthoDB" id="2663062at2759"/>
<evidence type="ECO:0000313" key="3">
    <source>
        <dbReference type="Proteomes" id="UP000054018"/>
    </source>
</evidence>
<dbReference type="Proteomes" id="UP000054018">
    <property type="component" value="Unassembled WGS sequence"/>
</dbReference>
<evidence type="ECO:0000256" key="1">
    <source>
        <dbReference type="SAM" id="MobiDB-lite"/>
    </source>
</evidence>
<proteinExistence type="predicted"/>
<feature type="compositionally biased region" description="Basic and acidic residues" evidence="1">
    <location>
        <begin position="174"/>
        <end position="187"/>
    </location>
</feature>
<evidence type="ECO:0000313" key="2">
    <source>
        <dbReference type="EMBL" id="KIK16131.1"/>
    </source>
</evidence>
<reference evidence="2 3" key="1">
    <citation type="submission" date="2014-04" db="EMBL/GenBank/DDBJ databases">
        <authorList>
            <consortium name="DOE Joint Genome Institute"/>
            <person name="Kuo A."/>
            <person name="Kohler A."/>
            <person name="Costa M.D."/>
            <person name="Nagy L.G."/>
            <person name="Floudas D."/>
            <person name="Copeland A."/>
            <person name="Barry K.W."/>
            <person name="Cichocki N."/>
            <person name="Veneault-Fourrey C."/>
            <person name="LaButti K."/>
            <person name="Lindquist E.A."/>
            <person name="Lipzen A."/>
            <person name="Lundell T."/>
            <person name="Morin E."/>
            <person name="Murat C."/>
            <person name="Sun H."/>
            <person name="Tunlid A."/>
            <person name="Henrissat B."/>
            <person name="Grigoriev I.V."/>
            <person name="Hibbett D.S."/>
            <person name="Martin F."/>
            <person name="Nordberg H.P."/>
            <person name="Cantor M.N."/>
            <person name="Hua S.X."/>
        </authorList>
    </citation>
    <scope>NUCLEOTIDE SEQUENCE [LARGE SCALE GENOMIC DNA]</scope>
    <source>
        <strain evidence="2 3">441</strain>
    </source>
</reference>
<accession>A0A0C9YHI9</accession>
<keyword evidence="3" id="KW-1185">Reference proteome</keyword>
<dbReference type="HOGENOM" id="CLU_1402957_0_0_1"/>